<dbReference type="InterPro" id="IPR051610">
    <property type="entry name" value="GPI/OXD"/>
</dbReference>
<name>A0ABR6YIY5_9BURK</name>
<feature type="domain" description="Cupin type-2" evidence="2">
    <location>
        <begin position="53"/>
        <end position="124"/>
    </location>
</feature>
<keyword evidence="1" id="KW-0479">Metal-binding</keyword>
<accession>A0ABR6YIY5</accession>
<reference evidence="3 4" key="1">
    <citation type="submission" date="2020-08" db="EMBL/GenBank/DDBJ databases">
        <title>Novel species isolated from subtropical streams in China.</title>
        <authorList>
            <person name="Lu H."/>
        </authorList>
    </citation>
    <scope>NUCLEOTIDE SEQUENCE [LARGE SCALE GENOMIC DNA]</scope>
    <source>
        <strain evidence="3 4">FT31W</strain>
    </source>
</reference>
<proteinExistence type="predicted"/>
<dbReference type="PANTHER" id="PTHR35848:SF9">
    <property type="entry name" value="SLL1358 PROTEIN"/>
    <property type="match status" value="1"/>
</dbReference>
<evidence type="ECO:0000313" key="3">
    <source>
        <dbReference type="EMBL" id="MBC3883783.1"/>
    </source>
</evidence>
<dbReference type="PANTHER" id="PTHR35848">
    <property type="entry name" value="OXALATE-BINDING PROTEIN"/>
    <property type="match status" value="1"/>
</dbReference>
<dbReference type="InterPro" id="IPR013096">
    <property type="entry name" value="Cupin_2"/>
</dbReference>
<dbReference type="EMBL" id="JACOGC010000001">
    <property type="protein sequence ID" value="MBC3883783.1"/>
    <property type="molecule type" value="Genomic_DNA"/>
</dbReference>
<dbReference type="SUPFAM" id="SSF51182">
    <property type="entry name" value="RmlC-like cupins"/>
    <property type="match status" value="1"/>
</dbReference>
<comment type="caution">
    <text evidence="3">The sequence shown here is derived from an EMBL/GenBank/DDBJ whole genome shotgun (WGS) entry which is preliminary data.</text>
</comment>
<keyword evidence="4" id="KW-1185">Reference proteome</keyword>
<dbReference type="RefSeq" id="WP_186861453.1">
    <property type="nucleotide sequence ID" value="NZ_JACOGC010000001.1"/>
</dbReference>
<dbReference type="Proteomes" id="UP000613113">
    <property type="component" value="Unassembled WGS sequence"/>
</dbReference>
<dbReference type="InterPro" id="IPR011051">
    <property type="entry name" value="RmlC_Cupin_sf"/>
</dbReference>
<evidence type="ECO:0000256" key="1">
    <source>
        <dbReference type="ARBA" id="ARBA00022723"/>
    </source>
</evidence>
<evidence type="ECO:0000313" key="4">
    <source>
        <dbReference type="Proteomes" id="UP000613113"/>
    </source>
</evidence>
<sequence>MTNKAMPAAVLANAVPEALVQTRYPEPFASMVRGRVKRRLGDFFDLQGFGVNLVRIAPGAASSVPHHHSAEDEFIYVLSGTLILMTDNTETVLQEGMCAGFKAGNGIAHQIRNQSDAEAVFLEVGSRLESDTVEYPFDDLALQQTEDSWVFTHKDGSPY</sequence>
<dbReference type="InterPro" id="IPR014710">
    <property type="entry name" value="RmlC-like_jellyroll"/>
</dbReference>
<dbReference type="Gene3D" id="2.60.120.10">
    <property type="entry name" value="Jelly Rolls"/>
    <property type="match status" value="1"/>
</dbReference>
<protein>
    <submittedName>
        <fullName evidence="3">Cupin domain-containing protein</fullName>
    </submittedName>
</protein>
<organism evidence="3 4">
    <name type="scientific">Undibacterium griseum</name>
    <dbReference type="NCBI Taxonomy" id="2762295"/>
    <lineage>
        <taxon>Bacteria</taxon>
        <taxon>Pseudomonadati</taxon>
        <taxon>Pseudomonadota</taxon>
        <taxon>Betaproteobacteria</taxon>
        <taxon>Burkholderiales</taxon>
        <taxon>Oxalobacteraceae</taxon>
        <taxon>Undibacterium</taxon>
    </lineage>
</organism>
<evidence type="ECO:0000259" key="2">
    <source>
        <dbReference type="Pfam" id="PF07883"/>
    </source>
</evidence>
<gene>
    <name evidence="3" type="ORF">H8K27_01420</name>
</gene>
<dbReference type="Pfam" id="PF07883">
    <property type="entry name" value="Cupin_2"/>
    <property type="match status" value="1"/>
</dbReference>
<dbReference type="CDD" id="cd02224">
    <property type="entry name" value="cupin_SPO2919-like"/>
    <property type="match status" value="1"/>
</dbReference>